<dbReference type="AlphaFoldDB" id="A0AB33L7G2"/>
<protein>
    <submittedName>
        <fullName evidence="1">Uncharacterized protein</fullName>
    </submittedName>
</protein>
<accession>A0AB33L7G2</accession>
<proteinExistence type="predicted"/>
<name>A0AB33L7G2_9FLAO</name>
<organism evidence="1">
    <name type="scientific">Tenacibaculum sp. Pbs-1</name>
    <dbReference type="NCBI Taxonomy" id="3238748"/>
    <lineage>
        <taxon>Bacteria</taxon>
        <taxon>Pseudomonadati</taxon>
        <taxon>Bacteroidota</taxon>
        <taxon>Flavobacteriia</taxon>
        <taxon>Flavobacteriales</taxon>
        <taxon>Flavobacteriaceae</taxon>
        <taxon>Tenacibaculum</taxon>
    </lineage>
</organism>
<evidence type="ECO:0000313" key="1">
    <source>
        <dbReference type="EMBL" id="BFP69202.1"/>
    </source>
</evidence>
<reference evidence="1" key="1">
    <citation type="submission" date="2024-08" db="EMBL/GenBank/DDBJ databases">
        <title>Whole genome sequence of Tenacibaculum sp. strain pbs-1 associated with black-spot shell disease in Akoya pearl oysters.</title>
        <authorList>
            <person name="Sakatoku A."/>
            <person name="Suzuki T."/>
            <person name="Hatano K."/>
            <person name="Seki M."/>
            <person name="Tanaka D."/>
            <person name="Nakamura S."/>
            <person name="Suzuki N."/>
            <person name="Isshiki T."/>
        </authorList>
    </citation>
    <scope>NUCLEOTIDE SEQUENCE</scope>
    <source>
        <strain evidence="1">Pbs-1</strain>
    </source>
</reference>
<sequence>MESMEILGICVRIKQGASLHIDSVEGANKLDITRQEKLIDAFVKFGWPKFYSFKFKLKEDQKEKQSLKKCDHLAGHHHHLHSRQFKANFK</sequence>
<dbReference type="EMBL" id="AP035888">
    <property type="protein sequence ID" value="BFP69202.1"/>
    <property type="molecule type" value="Genomic_DNA"/>
</dbReference>
<gene>
    <name evidence="1" type="ORF">Pbs1_25450</name>
</gene>